<name>A0ABP0WG54_9BRYO</name>
<evidence type="ECO:0000256" key="1">
    <source>
        <dbReference type="ARBA" id="ARBA00011982"/>
    </source>
</evidence>
<keyword evidence="3" id="KW-0520">NAD</keyword>
<dbReference type="InterPro" id="IPR000157">
    <property type="entry name" value="TIR_dom"/>
</dbReference>
<proteinExistence type="predicted"/>
<dbReference type="PANTHER" id="PTHR32009">
    <property type="entry name" value="TMV RESISTANCE PROTEIN N-LIKE"/>
    <property type="match status" value="1"/>
</dbReference>
<evidence type="ECO:0000256" key="3">
    <source>
        <dbReference type="ARBA" id="ARBA00023027"/>
    </source>
</evidence>
<evidence type="ECO:0000313" key="8">
    <source>
        <dbReference type="Proteomes" id="UP001497444"/>
    </source>
</evidence>
<dbReference type="EC" id="3.2.2.6" evidence="1"/>
<dbReference type="Gene3D" id="1.10.510.10">
    <property type="entry name" value="Transferase(Phosphotransferase) domain 1"/>
    <property type="match status" value="1"/>
</dbReference>
<evidence type="ECO:0000259" key="5">
    <source>
        <dbReference type="PROSITE" id="PS50011"/>
    </source>
</evidence>
<keyword evidence="8" id="KW-1185">Reference proteome</keyword>
<feature type="domain" description="TIR" evidence="6">
    <location>
        <begin position="64"/>
        <end position="227"/>
    </location>
</feature>
<gene>
    <name evidence="7" type="ORF">CSSPJE1EN1_LOCUS11330</name>
</gene>
<dbReference type="PROSITE" id="PS50104">
    <property type="entry name" value="TIR"/>
    <property type="match status" value="2"/>
</dbReference>
<dbReference type="InterPro" id="IPR035897">
    <property type="entry name" value="Toll_tir_struct_dom_sf"/>
</dbReference>
<comment type="catalytic activity">
    <reaction evidence="4">
        <text>NAD(+) + H2O = ADP-D-ribose + nicotinamide + H(+)</text>
        <dbReference type="Rhea" id="RHEA:16301"/>
        <dbReference type="ChEBI" id="CHEBI:15377"/>
        <dbReference type="ChEBI" id="CHEBI:15378"/>
        <dbReference type="ChEBI" id="CHEBI:17154"/>
        <dbReference type="ChEBI" id="CHEBI:57540"/>
        <dbReference type="ChEBI" id="CHEBI:57967"/>
        <dbReference type="EC" id="3.2.2.6"/>
    </reaction>
    <physiologicalReaction direction="left-to-right" evidence="4">
        <dbReference type="Rhea" id="RHEA:16302"/>
    </physiologicalReaction>
</comment>
<dbReference type="PROSITE" id="PS50011">
    <property type="entry name" value="PROTEIN_KINASE_DOM"/>
    <property type="match status" value="1"/>
</dbReference>
<dbReference type="PROSITE" id="PS00108">
    <property type="entry name" value="PROTEIN_KINASE_ST"/>
    <property type="match status" value="1"/>
</dbReference>
<feature type="domain" description="TIR" evidence="6">
    <location>
        <begin position="257"/>
        <end position="420"/>
    </location>
</feature>
<dbReference type="Pfam" id="PF00069">
    <property type="entry name" value="Pkinase"/>
    <property type="match status" value="1"/>
</dbReference>
<evidence type="ECO:0000256" key="4">
    <source>
        <dbReference type="ARBA" id="ARBA00047304"/>
    </source>
</evidence>
<dbReference type="EMBL" id="OZ020113">
    <property type="protein sequence ID" value="CAK9265852.1"/>
    <property type="molecule type" value="Genomic_DNA"/>
</dbReference>
<sequence>MEQLGEMNPRDRGFIPSMLPRASPAALENGGHAPSVPPEVQVSLVSEDVRPLPQTVSYDIQSLGRYDVFLNYRGPDVKRTFVAHLYDALCAAGFHPFLDKESLIIGEPSGKAMKEALSRADVHVPIFSKGYAESRHCLQELHDMLESGKLIIPVFYDVEVAHLSRPYNGPFAEGLCQHKKRGRHQDVERWETALAKVADLQGFRLAEFNGDEAELKRRIVLAVQRALPARRLPQVSTVSEDVRPLPQTVSYDIQSLGKYDVFLNYRGPDVKKKFVAHLDEALCDAGFHPFLDAKSLIKGQHAYKSINEALSGVGVHVAIFSKRYAESKYCLDELHDMLESGKLILPVFYGVEVEHLCRPYDGPFAAGLYQHKRRGRHQDVERWETALAKVADFQGFRLAAFNGNEAQLKRRIVLAVQRALPARRLQQVARDQNVLIGNIEVMNYGVNENGDHYLSGMREAQVEDMDFEPENALEGYQSEANTILQPDGADDPFIFQATSLNSVNIQVSKENILTAICDLDDRTFGQNSKLQVNVLQCKYMVNTIVTSKFYLMGETCATLADPIYKELLRIVQKADLIVQECSDEPLNLKSILVEMDNICAFVAVIVDWQSCTRLFRKDIDNWSWASVHSRLEQLKAQDIQKNKELWDPRIAELRQLMMSNAGGSGTGERINLADYLQWRVQNVMNVYDLPQGLLPWCVLASDPEAKRGKFLGMGASGSVSQCTWFGMACAEKSFDHSFGEKQKRDFENEVGVMVRLNHPHVVRLIFYHQDSTNCSIVMELMPTNLERHIAERKHKPFTPQAAVDVMSQIASAMEYLHGQGVVHRDLKPNNILVSPNTNPELSADGYVEVKLADFGLAKTKVNTSSSMLQSQICGAATWRAPEAFPVHEGDQRRFRPKKADVYSFAILCSQILSGELHPFGKAPVRLLERISSPQNERPFLPSNSKYPAQLLSLIKQCWEPDPHMRPNFSTICSSLQEIRVILLAGKWDVN</sequence>
<protein>
    <recommendedName>
        <fullName evidence="1">ADP-ribosyl cyclase/cyclic ADP-ribose hydrolase</fullName>
        <ecNumber evidence="1">3.2.2.6</ecNumber>
    </recommendedName>
</protein>
<dbReference type="SMART" id="SM00255">
    <property type="entry name" value="TIR"/>
    <property type="match status" value="2"/>
</dbReference>
<dbReference type="Gene3D" id="3.40.50.10140">
    <property type="entry name" value="Toll/interleukin-1 receptor homology (TIR) domain"/>
    <property type="match status" value="2"/>
</dbReference>
<dbReference type="Pfam" id="PF01582">
    <property type="entry name" value="TIR"/>
    <property type="match status" value="2"/>
</dbReference>
<reference evidence="7" key="1">
    <citation type="submission" date="2024-02" db="EMBL/GenBank/DDBJ databases">
        <authorList>
            <consortium name="ELIXIR-Norway"/>
            <consortium name="Elixir Norway"/>
        </authorList>
    </citation>
    <scope>NUCLEOTIDE SEQUENCE</scope>
</reference>
<dbReference type="SUPFAM" id="SSF52200">
    <property type="entry name" value="Toll/Interleukin receptor TIR domain"/>
    <property type="match status" value="2"/>
</dbReference>
<evidence type="ECO:0000313" key="7">
    <source>
        <dbReference type="EMBL" id="CAK9265852.1"/>
    </source>
</evidence>
<evidence type="ECO:0000256" key="2">
    <source>
        <dbReference type="ARBA" id="ARBA00022801"/>
    </source>
</evidence>
<dbReference type="PANTHER" id="PTHR32009:SF39">
    <property type="entry name" value="TIR DOMAIN-CONTAINING PROTEIN"/>
    <property type="match status" value="1"/>
</dbReference>
<dbReference type="InterPro" id="IPR011009">
    <property type="entry name" value="Kinase-like_dom_sf"/>
</dbReference>
<dbReference type="SUPFAM" id="SSF56112">
    <property type="entry name" value="Protein kinase-like (PK-like)"/>
    <property type="match status" value="1"/>
</dbReference>
<dbReference type="SMART" id="SM00220">
    <property type="entry name" value="S_TKc"/>
    <property type="match status" value="1"/>
</dbReference>
<dbReference type="Proteomes" id="UP001497444">
    <property type="component" value="Chromosome 18"/>
</dbReference>
<feature type="domain" description="Protein kinase" evidence="5">
    <location>
        <begin position="705"/>
        <end position="982"/>
    </location>
</feature>
<organism evidence="7 8">
    <name type="scientific">Sphagnum jensenii</name>
    <dbReference type="NCBI Taxonomy" id="128206"/>
    <lineage>
        <taxon>Eukaryota</taxon>
        <taxon>Viridiplantae</taxon>
        <taxon>Streptophyta</taxon>
        <taxon>Embryophyta</taxon>
        <taxon>Bryophyta</taxon>
        <taxon>Sphagnophytina</taxon>
        <taxon>Sphagnopsida</taxon>
        <taxon>Sphagnales</taxon>
        <taxon>Sphagnaceae</taxon>
        <taxon>Sphagnum</taxon>
    </lineage>
</organism>
<evidence type="ECO:0000259" key="6">
    <source>
        <dbReference type="PROSITE" id="PS50104"/>
    </source>
</evidence>
<keyword evidence="2" id="KW-0378">Hydrolase</keyword>
<dbReference type="InterPro" id="IPR000719">
    <property type="entry name" value="Prot_kinase_dom"/>
</dbReference>
<accession>A0ABP0WG54</accession>
<dbReference type="InterPro" id="IPR008271">
    <property type="entry name" value="Ser/Thr_kinase_AS"/>
</dbReference>